<dbReference type="RefSeq" id="WP_252801948.1">
    <property type="nucleotide sequence ID" value="NZ_BAAABM010000047.1"/>
</dbReference>
<gene>
    <name evidence="5" type="ORF">GCM10010151_51160</name>
</gene>
<feature type="transmembrane region" description="Helical" evidence="3">
    <location>
        <begin position="111"/>
        <end position="134"/>
    </location>
</feature>
<dbReference type="PANTHER" id="PTHR33392">
    <property type="entry name" value="POLYISOPRENYL-TEICHOIC ACID--PEPTIDOGLYCAN TEICHOIC ACID TRANSFERASE TAGU"/>
    <property type="match status" value="1"/>
</dbReference>
<proteinExistence type="inferred from homology"/>
<feature type="compositionally biased region" description="Polar residues" evidence="2">
    <location>
        <begin position="493"/>
        <end position="503"/>
    </location>
</feature>
<evidence type="ECO:0000259" key="4">
    <source>
        <dbReference type="Pfam" id="PF03816"/>
    </source>
</evidence>
<comment type="caution">
    <text evidence="5">The sequence shown here is derived from an EMBL/GenBank/DDBJ whole genome shotgun (WGS) entry which is preliminary data.</text>
</comment>
<dbReference type="NCBIfam" id="TIGR00350">
    <property type="entry name" value="lytR_cpsA_psr"/>
    <property type="match status" value="1"/>
</dbReference>
<feature type="transmembrane region" description="Helical" evidence="3">
    <location>
        <begin position="45"/>
        <end position="65"/>
    </location>
</feature>
<feature type="domain" description="Cell envelope-related transcriptional attenuator" evidence="4">
    <location>
        <begin position="189"/>
        <end position="384"/>
    </location>
</feature>
<comment type="similarity">
    <text evidence="1">Belongs to the LytR/CpsA/Psr (LCP) family.</text>
</comment>
<feature type="region of interest" description="Disordered" evidence="2">
    <location>
        <begin position="466"/>
        <end position="503"/>
    </location>
</feature>
<dbReference type="InterPro" id="IPR004474">
    <property type="entry name" value="LytR_CpsA_psr"/>
</dbReference>
<keyword evidence="3" id="KW-0812">Transmembrane</keyword>
<evidence type="ECO:0000313" key="5">
    <source>
        <dbReference type="EMBL" id="GAA0355313.1"/>
    </source>
</evidence>
<reference evidence="5 6" key="1">
    <citation type="journal article" date="2019" name="Int. J. Syst. Evol. Microbiol.">
        <title>The Global Catalogue of Microorganisms (GCM) 10K type strain sequencing project: providing services to taxonomists for standard genome sequencing and annotation.</title>
        <authorList>
            <consortium name="The Broad Institute Genomics Platform"/>
            <consortium name="The Broad Institute Genome Sequencing Center for Infectious Disease"/>
            <person name="Wu L."/>
            <person name="Ma J."/>
        </authorList>
    </citation>
    <scope>NUCLEOTIDE SEQUENCE [LARGE SCALE GENOMIC DNA]</scope>
    <source>
        <strain evidence="5 6">JCM 3146</strain>
    </source>
</reference>
<feature type="transmembrane region" description="Helical" evidence="3">
    <location>
        <begin position="20"/>
        <end position="38"/>
    </location>
</feature>
<dbReference type="PANTHER" id="PTHR33392:SF6">
    <property type="entry name" value="POLYISOPRENYL-TEICHOIC ACID--PEPTIDOGLYCAN TEICHOIC ACID TRANSFERASE TAGU"/>
    <property type="match status" value="1"/>
</dbReference>
<feature type="transmembrane region" description="Helical" evidence="3">
    <location>
        <begin position="77"/>
        <end position="99"/>
    </location>
</feature>
<dbReference type="Pfam" id="PF03816">
    <property type="entry name" value="LytR_cpsA_psr"/>
    <property type="match status" value="1"/>
</dbReference>
<keyword evidence="3" id="KW-0472">Membrane</keyword>
<dbReference type="EMBL" id="BAAABM010000047">
    <property type="protein sequence ID" value="GAA0355313.1"/>
    <property type="molecule type" value="Genomic_DNA"/>
</dbReference>
<evidence type="ECO:0000256" key="1">
    <source>
        <dbReference type="ARBA" id="ARBA00006068"/>
    </source>
</evidence>
<evidence type="ECO:0000313" key="6">
    <source>
        <dbReference type="Proteomes" id="UP001501822"/>
    </source>
</evidence>
<evidence type="ECO:0000256" key="2">
    <source>
        <dbReference type="SAM" id="MobiDB-lite"/>
    </source>
</evidence>
<dbReference type="Gene3D" id="3.40.630.190">
    <property type="entry name" value="LCP protein"/>
    <property type="match status" value="1"/>
</dbReference>
<evidence type="ECO:0000256" key="3">
    <source>
        <dbReference type="SAM" id="Phobius"/>
    </source>
</evidence>
<organism evidence="5 6">
    <name type="scientific">Actinoallomurus spadix</name>
    <dbReference type="NCBI Taxonomy" id="79912"/>
    <lineage>
        <taxon>Bacteria</taxon>
        <taxon>Bacillati</taxon>
        <taxon>Actinomycetota</taxon>
        <taxon>Actinomycetes</taxon>
        <taxon>Streptosporangiales</taxon>
        <taxon>Thermomonosporaceae</taxon>
        <taxon>Actinoallomurus</taxon>
    </lineage>
</organism>
<protein>
    <recommendedName>
        <fullName evidence="4">Cell envelope-related transcriptional attenuator domain-containing protein</fullName>
    </recommendedName>
</protein>
<keyword evidence="3" id="KW-1133">Transmembrane helix</keyword>
<name>A0ABN0X584_9ACTN</name>
<dbReference type="InterPro" id="IPR050922">
    <property type="entry name" value="LytR/CpsA/Psr_CW_biosynth"/>
</dbReference>
<accession>A0ABN0X584</accession>
<keyword evidence="6" id="KW-1185">Reference proteome</keyword>
<sequence length="503" mass="54171">MAPGQGRGHRSVPVGGLWRALGLTLASTFVWGAAHVAAGRRGAGFTLMGVLVLLVGGAATLGLVFQDRLKQLVVQGTWLNVFIAVLLALALVWASVVIRSYQVVRPAGLPAAMRVASTTLVVVLSLLICTPFVYAANATYVLRDTLSKIFPGDDHSGPKVNAADPWKNMPRVNVLLLGGDGGRDRKGIRTDSMTVASIDTKTGNTVMLSIPRGLYGMDMPPRMQSRFPNGYQGEPGPGVVGRDRGLLNELYLYGEHHPELEPRYKKGQRGPHLLEEVIGNLLGLKIDYYVMVNLAGFKDIVNAMGGVDVRVEKPANPKLPGLPIGGEITPDGRVLKPPTGYLYPGKHHLNGEQALWYGRTRHADDDFHRMDRQKCLLKDIAEQANPQKVVTHFEKLAQAATNTISTNIPSALLPALVKLSGTVKHGADITSLTFSPYKIAGFHTDRRADATIIQVMRRVTNKAIAASVNPSKAEPSPTTTAKKRRKTKSTASNGSVSLKNACG</sequence>
<dbReference type="Proteomes" id="UP001501822">
    <property type="component" value="Unassembled WGS sequence"/>
</dbReference>